<feature type="compositionally biased region" description="Low complexity" evidence="1">
    <location>
        <begin position="135"/>
        <end position="148"/>
    </location>
</feature>
<reference evidence="2" key="2">
    <citation type="submission" date="2015-06" db="UniProtKB">
        <authorList>
            <consortium name="EnsemblMetazoa"/>
        </authorList>
    </citation>
    <scope>IDENTIFICATION</scope>
</reference>
<dbReference type="EMBL" id="CAEY01001578">
    <property type="status" value="NOT_ANNOTATED_CDS"/>
    <property type="molecule type" value="Genomic_DNA"/>
</dbReference>
<reference evidence="3" key="1">
    <citation type="submission" date="2011-08" db="EMBL/GenBank/DDBJ databases">
        <authorList>
            <person name="Rombauts S."/>
        </authorList>
    </citation>
    <scope>NUCLEOTIDE SEQUENCE</scope>
    <source>
        <strain evidence="3">London</strain>
    </source>
</reference>
<feature type="compositionally biased region" description="Polar residues" evidence="1">
    <location>
        <begin position="166"/>
        <end position="187"/>
    </location>
</feature>
<feature type="region of interest" description="Disordered" evidence="1">
    <location>
        <begin position="1"/>
        <end position="46"/>
    </location>
</feature>
<protein>
    <submittedName>
        <fullName evidence="2">Uncharacterized protein</fullName>
    </submittedName>
</protein>
<dbReference type="OrthoDB" id="10596393at2759"/>
<gene>
    <name evidence="2" type="primary">107360359</name>
</gene>
<evidence type="ECO:0000256" key="1">
    <source>
        <dbReference type="SAM" id="MobiDB-lite"/>
    </source>
</evidence>
<feature type="compositionally biased region" description="Polar residues" evidence="1">
    <location>
        <begin position="149"/>
        <end position="158"/>
    </location>
</feature>
<dbReference type="AlphaFoldDB" id="T1K4G8"/>
<organism evidence="2 3">
    <name type="scientific">Tetranychus urticae</name>
    <name type="common">Two-spotted spider mite</name>
    <dbReference type="NCBI Taxonomy" id="32264"/>
    <lineage>
        <taxon>Eukaryota</taxon>
        <taxon>Metazoa</taxon>
        <taxon>Ecdysozoa</taxon>
        <taxon>Arthropoda</taxon>
        <taxon>Chelicerata</taxon>
        <taxon>Arachnida</taxon>
        <taxon>Acari</taxon>
        <taxon>Acariformes</taxon>
        <taxon>Trombidiformes</taxon>
        <taxon>Prostigmata</taxon>
        <taxon>Eleutherengona</taxon>
        <taxon>Raphignathae</taxon>
        <taxon>Tetranychoidea</taxon>
        <taxon>Tetranychidae</taxon>
        <taxon>Tetranychus</taxon>
    </lineage>
</organism>
<feature type="region of interest" description="Disordered" evidence="1">
    <location>
        <begin position="65"/>
        <end position="193"/>
    </location>
</feature>
<dbReference type="OMA" id="REMHNER"/>
<feature type="compositionally biased region" description="Polar residues" evidence="1">
    <location>
        <begin position="74"/>
        <end position="94"/>
    </location>
</feature>
<keyword evidence="3" id="KW-1185">Reference proteome</keyword>
<feature type="compositionally biased region" description="Low complexity" evidence="1">
    <location>
        <begin position="95"/>
        <end position="123"/>
    </location>
</feature>
<evidence type="ECO:0000313" key="2">
    <source>
        <dbReference type="EnsemblMetazoa" id="tetur05g02560.1"/>
    </source>
</evidence>
<sequence length="352" mass="37584">MNGNKDAQGLGINDNNRAHPDDEYEDDGSGIEDDAPESFQAMVVTEPPWATFPDLLRVPTSINNNIAAEDDSPESLSFAATQSFRSNESSSGYRSTAANPSNQASSSNTNAPIRSSSSRNRPSFTHPDVSQTEQSNVPSASSQPGSSSTTPVEPSGTASSSSSRSFLPNNSMFNASSRYPSNSSQPDHTNRIVHHPHRSSINSLNLSSALCSSSYSFHPPSSSASPSSSLNISLAPIASALAQVQSSVDALSKQVNERLDALEGRINNLDLTSSSLNYSSCISADNNAANSETKSSREIHPESLKVFIKEQRKEMHNERRAFLLSFAEALRNAAESVTRPEPSTSGLNGPKF</sequence>
<proteinExistence type="predicted"/>
<dbReference type="Proteomes" id="UP000015104">
    <property type="component" value="Unassembled WGS sequence"/>
</dbReference>
<evidence type="ECO:0000313" key="3">
    <source>
        <dbReference type="Proteomes" id="UP000015104"/>
    </source>
</evidence>
<feature type="compositionally biased region" description="Acidic residues" evidence="1">
    <location>
        <begin position="22"/>
        <end position="36"/>
    </location>
</feature>
<dbReference type="KEGG" id="tut:107360359"/>
<accession>T1K4G8</accession>
<dbReference type="EnsemblMetazoa" id="tetur05g02560.1">
    <property type="protein sequence ID" value="tetur05g02560.1"/>
    <property type="gene ID" value="tetur05g02560"/>
</dbReference>
<name>T1K4G8_TETUR</name>
<dbReference type="HOGENOM" id="CLU_788286_0_0_1"/>